<sequence length="140" mass="15279">MQARIKWSENAAFIGETGSGHAIVIDGPQEIGGRNLGPRPMELLLLGVGACSSVDVMMILKKSRQNVTDCYCELTSKRADTDPKVFTDIHLHFVVTGKELGENHVKRAVELSAEKYCSASIMLAKGGCNITHDYEVRETA</sequence>
<reference evidence="1 2" key="1">
    <citation type="submission" date="2018-04" db="EMBL/GenBank/DDBJ databases">
        <title>Novel species isolated from glacier.</title>
        <authorList>
            <person name="Liu Q."/>
            <person name="Xin Y.-H."/>
        </authorList>
    </citation>
    <scope>NUCLEOTIDE SEQUENCE [LARGE SCALE GENOMIC DNA]</scope>
    <source>
        <strain evidence="1 2">GT1R17</strain>
    </source>
</reference>
<dbReference type="Gene3D" id="3.30.300.20">
    <property type="match status" value="1"/>
</dbReference>
<dbReference type="Pfam" id="PF02566">
    <property type="entry name" value="OsmC"/>
    <property type="match status" value="1"/>
</dbReference>
<organism evidence="1 2">
    <name type="scientific">Stenotrophobium rhamnosiphilum</name>
    <dbReference type="NCBI Taxonomy" id="2029166"/>
    <lineage>
        <taxon>Bacteria</taxon>
        <taxon>Pseudomonadati</taxon>
        <taxon>Pseudomonadota</taxon>
        <taxon>Gammaproteobacteria</taxon>
        <taxon>Nevskiales</taxon>
        <taxon>Nevskiaceae</taxon>
        <taxon>Stenotrophobium</taxon>
    </lineage>
</organism>
<accession>A0A2T5ML16</accession>
<dbReference type="AlphaFoldDB" id="A0A2T5ML16"/>
<dbReference type="PANTHER" id="PTHR34352:SF1">
    <property type="entry name" value="PROTEIN YHFA"/>
    <property type="match status" value="1"/>
</dbReference>
<protein>
    <submittedName>
        <fullName evidence="1">OsmC family protein</fullName>
    </submittedName>
</protein>
<evidence type="ECO:0000313" key="2">
    <source>
        <dbReference type="Proteomes" id="UP000244248"/>
    </source>
</evidence>
<dbReference type="PANTHER" id="PTHR34352">
    <property type="entry name" value="PROTEIN YHFA"/>
    <property type="match status" value="1"/>
</dbReference>
<dbReference type="OrthoDB" id="9804010at2"/>
<dbReference type="RefSeq" id="WP_107938972.1">
    <property type="nucleotide sequence ID" value="NZ_QANS01000001.1"/>
</dbReference>
<dbReference type="EMBL" id="QANS01000001">
    <property type="protein sequence ID" value="PTU33265.1"/>
    <property type="molecule type" value="Genomic_DNA"/>
</dbReference>
<comment type="caution">
    <text evidence="1">The sequence shown here is derived from an EMBL/GenBank/DDBJ whole genome shotgun (WGS) entry which is preliminary data.</text>
</comment>
<keyword evidence="2" id="KW-1185">Reference proteome</keyword>
<evidence type="ECO:0000313" key="1">
    <source>
        <dbReference type="EMBL" id="PTU33265.1"/>
    </source>
</evidence>
<name>A0A2T5ML16_9GAMM</name>
<proteinExistence type="predicted"/>
<gene>
    <name evidence="1" type="ORF">CJD38_00380</name>
</gene>
<dbReference type="Gene3D" id="2.20.25.10">
    <property type="match status" value="1"/>
</dbReference>
<dbReference type="Proteomes" id="UP000244248">
    <property type="component" value="Unassembled WGS sequence"/>
</dbReference>
<dbReference type="InterPro" id="IPR003718">
    <property type="entry name" value="OsmC/Ohr_fam"/>
</dbReference>
<dbReference type="InterPro" id="IPR015946">
    <property type="entry name" value="KH_dom-like_a/b"/>
</dbReference>
<dbReference type="SUPFAM" id="SSF82784">
    <property type="entry name" value="OsmC-like"/>
    <property type="match status" value="1"/>
</dbReference>
<dbReference type="NCBIfam" id="NF008009">
    <property type="entry name" value="PRK10738.1"/>
    <property type="match status" value="1"/>
</dbReference>
<dbReference type="InterPro" id="IPR036102">
    <property type="entry name" value="OsmC/Ohrsf"/>
</dbReference>